<feature type="transmembrane region" description="Helical" evidence="9">
    <location>
        <begin position="187"/>
        <end position="205"/>
    </location>
</feature>
<keyword evidence="6 9" id="KW-1133">Transmembrane helix</keyword>
<keyword evidence="7 8" id="KW-0472">Membrane</keyword>
<evidence type="ECO:0000256" key="2">
    <source>
        <dbReference type="ARBA" id="ARBA00022475"/>
    </source>
</evidence>
<feature type="transmembrane region" description="Helical" evidence="9">
    <location>
        <begin position="126"/>
        <end position="146"/>
    </location>
</feature>
<evidence type="ECO:0000313" key="11">
    <source>
        <dbReference type="Proteomes" id="UP000656813"/>
    </source>
</evidence>
<evidence type="ECO:0000313" key="10">
    <source>
        <dbReference type="EMBL" id="GGH76480.1"/>
    </source>
</evidence>
<evidence type="ECO:0000256" key="3">
    <source>
        <dbReference type="ARBA" id="ARBA00022692"/>
    </source>
</evidence>
<name>A0A8J2ZTL5_9BACL</name>
<evidence type="ECO:0000256" key="5">
    <source>
        <dbReference type="ARBA" id="ARBA00022984"/>
    </source>
</evidence>
<dbReference type="GO" id="GO:0015648">
    <property type="term" value="F:lipid-linked peptidoglycan transporter activity"/>
    <property type="evidence" value="ECO:0007669"/>
    <property type="project" value="UniProtKB-UniRule"/>
</dbReference>
<keyword evidence="3 9" id="KW-0812">Transmembrane</keyword>
<dbReference type="PIRSF" id="PIRSF002869">
    <property type="entry name" value="MviN"/>
    <property type="match status" value="1"/>
</dbReference>
<dbReference type="CDD" id="cd13123">
    <property type="entry name" value="MATE_MurJ_like"/>
    <property type="match status" value="1"/>
</dbReference>
<feature type="transmembrane region" description="Helical" evidence="9">
    <location>
        <begin position="158"/>
        <end position="181"/>
    </location>
</feature>
<dbReference type="InterPro" id="IPR004268">
    <property type="entry name" value="MurJ"/>
</dbReference>
<dbReference type="PANTHER" id="PTHR47019">
    <property type="entry name" value="LIPID II FLIPPASE MURJ"/>
    <property type="match status" value="1"/>
</dbReference>
<feature type="transmembrane region" description="Helical" evidence="9">
    <location>
        <begin position="226"/>
        <end position="250"/>
    </location>
</feature>
<comment type="similarity">
    <text evidence="8">Belongs to the MurJ/MviN family.</text>
</comment>
<dbReference type="PRINTS" id="PR01806">
    <property type="entry name" value="VIRFACTRMVIN"/>
</dbReference>
<accession>A0A8J2ZTL5</accession>
<keyword evidence="8" id="KW-0813">Transport</keyword>
<keyword evidence="2 8" id="KW-1003">Cell membrane</keyword>
<feature type="transmembrane region" description="Helical" evidence="9">
    <location>
        <begin position="7"/>
        <end position="28"/>
    </location>
</feature>
<dbReference type="GO" id="GO:0009252">
    <property type="term" value="P:peptidoglycan biosynthetic process"/>
    <property type="evidence" value="ECO:0007669"/>
    <property type="project" value="UniProtKB-UniRule"/>
</dbReference>
<evidence type="ECO:0000256" key="6">
    <source>
        <dbReference type="ARBA" id="ARBA00022989"/>
    </source>
</evidence>
<dbReference type="GO" id="GO:0071555">
    <property type="term" value="P:cell wall organization"/>
    <property type="evidence" value="ECO:0007669"/>
    <property type="project" value="UniProtKB-UniRule"/>
</dbReference>
<organism evidence="10 11">
    <name type="scientific">Pullulanibacillus pueri</name>
    <dbReference type="NCBI Taxonomy" id="1437324"/>
    <lineage>
        <taxon>Bacteria</taxon>
        <taxon>Bacillati</taxon>
        <taxon>Bacillota</taxon>
        <taxon>Bacilli</taxon>
        <taxon>Bacillales</taxon>
        <taxon>Sporolactobacillaceae</taxon>
        <taxon>Pullulanibacillus</taxon>
    </lineage>
</organism>
<protein>
    <recommendedName>
        <fullName evidence="8">Lipid II flippase</fullName>
    </recommendedName>
</protein>
<keyword evidence="5 8" id="KW-0573">Peptidoglycan synthesis</keyword>
<dbReference type="PANTHER" id="PTHR47019:SF1">
    <property type="entry name" value="LIPID II FLIPPASE MURJ"/>
    <property type="match status" value="1"/>
</dbReference>
<dbReference type="AlphaFoldDB" id="A0A8J2ZTL5"/>
<proteinExistence type="inferred from homology"/>
<gene>
    <name evidence="10" type="ORF">GCM10007096_06970</name>
</gene>
<feature type="transmembrane region" description="Helical" evidence="9">
    <location>
        <begin position="310"/>
        <end position="326"/>
    </location>
</feature>
<dbReference type="NCBIfam" id="TIGR01695">
    <property type="entry name" value="murJ_mviN"/>
    <property type="match status" value="1"/>
</dbReference>
<evidence type="ECO:0000256" key="7">
    <source>
        <dbReference type="ARBA" id="ARBA00023136"/>
    </source>
</evidence>
<reference evidence="10" key="1">
    <citation type="journal article" date="2014" name="Int. J. Syst. Evol. Microbiol.">
        <title>Complete genome sequence of Corynebacterium casei LMG S-19264T (=DSM 44701T), isolated from a smear-ripened cheese.</title>
        <authorList>
            <consortium name="US DOE Joint Genome Institute (JGI-PGF)"/>
            <person name="Walter F."/>
            <person name="Albersmeier A."/>
            <person name="Kalinowski J."/>
            <person name="Ruckert C."/>
        </authorList>
    </citation>
    <scope>NUCLEOTIDE SEQUENCE</scope>
    <source>
        <strain evidence="10">CGMCC 1.12777</strain>
    </source>
</reference>
<dbReference type="RefSeq" id="WP_188496004.1">
    <property type="nucleotide sequence ID" value="NZ_BMFV01000003.1"/>
</dbReference>
<sequence>MSSKTSKLITIIGGVAVLNLLSRLLGFVRDMVIGYQFGTHALADAIFAAYSLPYFLYVVLGGALTTAFISIYNKIEDPLVQKSFRQQILLGTGLLTIIVSLIFASASKPVTAMVFHGMSDQENLVIAHLLALMAPSVFFMVFSMVLSGILNVHGYYKLTAFATMVMNAFLVIVGLLFAHLWGAEAHSVAVVVGGAAMFIIVSIQLKRKGLLGIGWGTGTHTHMKSFFKVFVPILLGGATLQFYTLIQRIFASGLPEGSISSLNYAMKLVQLPQGVVMGAVTTVVFPKLVEVVAKNDQMKMQEYYIRGLRWLTLGIVPVSFFVLIFAEDLIRVVFQHGMFSQSSTHLTATVLQIIALSMLFNAANVYITRFYYAYEHSISPVIFNLLSIFVINVGVTEVTMHWLGVYGIALGTMISTLVNFILLIWRIRPTLEVTPFAFIGLKECGFLVFFGILLLGYRRFLLLQGSPYLNITLECLYFLVVGLMLALLFKLPEMDRVKRYFVKK</sequence>
<keyword evidence="8" id="KW-0961">Cell wall biogenesis/degradation</keyword>
<dbReference type="InterPro" id="IPR051050">
    <property type="entry name" value="Lipid_II_flippase_MurJ/MviN"/>
</dbReference>
<keyword evidence="11" id="KW-1185">Reference proteome</keyword>
<reference evidence="10" key="2">
    <citation type="submission" date="2020-09" db="EMBL/GenBank/DDBJ databases">
        <authorList>
            <person name="Sun Q."/>
            <person name="Zhou Y."/>
        </authorList>
    </citation>
    <scope>NUCLEOTIDE SEQUENCE</scope>
    <source>
        <strain evidence="10">CGMCC 1.12777</strain>
    </source>
</reference>
<evidence type="ECO:0000256" key="9">
    <source>
        <dbReference type="SAM" id="Phobius"/>
    </source>
</evidence>
<dbReference type="GO" id="GO:0008360">
    <property type="term" value="P:regulation of cell shape"/>
    <property type="evidence" value="ECO:0007669"/>
    <property type="project" value="UniProtKB-UniRule"/>
</dbReference>
<feature type="transmembrane region" description="Helical" evidence="9">
    <location>
        <begin position="378"/>
        <end position="395"/>
    </location>
</feature>
<dbReference type="GO" id="GO:0034204">
    <property type="term" value="P:lipid translocation"/>
    <property type="evidence" value="ECO:0007669"/>
    <property type="project" value="TreeGrafter"/>
</dbReference>
<evidence type="ECO:0000256" key="8">
    <source>
        <dbReference type="PIRNR" id="PIRNR002869"/>
    </source>
</evidence>
<keyword evidence="4 8" id="KW-0133">Cell shape</keyword>
<feature type="transmembrane region" description="Helical" evidence="9">
    <location>
        <begin position="401"/>
        <end position="424"/>
    </location>
</feature>
<dbReference type="Proteomes" id="UP000656813">
    <property type="component" value="Unassembled WGS sequence"/>
</dbReference>
<evidence type="ECO:0000256" key="1">
    <source>
        <dbReference type="ARBA" id="ARBA00004651"/>
    </source>
</evidence>
<comment type="caution">
    <text evidence="10">The sequence shown here is derived from an EMBL/GenBank/DDBJ whole genome shotgun (WGS) entry which is preliminary data.</text>
</comment>
<feature type="transmembrane region" description="Helical" evidence="9">
    <location>
        <begin position="54"/>
        <end position="75"/>
    </location>
</feature>
<comment type="subcellular location">
    <subcellularLocation>
        <location evidence="1">Cell membrane</location>
        <topology evidence="1">Multi-pass membrane protein</topology>
    </subcellularLocation>
</comment>
<feature type="transmembrane region" description="Helical" evidence="9">
    <location>
        <begin position="87"/>
        <end position="106"/>
    </location>
</feature>
<dbReference type="Pfam" id="PF03023">
    <property type="entry name" value="MurJ"/>
    <property type="match status" value="1"/>
</dbReference>
<comment type="function">
    <text evidence="8">Involved in peptidoglycan biosynthesis. Transports lipid-linked peptidoglycan precursors from the inner to the outer leaflet of the cytoplasmic membrane.</text>
</comment>
<feature type="transmembrane region" description="Helical" evidence="9">
    <location>
        <begin position="270"/>
        <end position="289"/>
    </location>
</feature>
<feature type="transmembrane region" description="Helical" evidence="9">
    <location>
        <begin position="436"/>
        <end position="456"/>
    </location>
</feature>
<dbReference type="EMBL" id="BMFV01000003">
    <property type="protein sequence ID" value="GGH76480.1"/>
    <property type="molecule type" value="Genomic_DNA"/>
</dbReference>
<feature type="transmembrane region" description="Helical" evidence="9">
    <location>
        <begin position="468"/>
        <end position="489"/>
    </location>
</feature>
<evidence type="ECO:0000256" key="4">
    <source>
        <dbReference type="ARBA" id="ARBA00022960"/>
    </source>
</evidence>
<dbReference type="GO" id="GO:0005886">
    <property type="term" value="C:plasma membrane"/>
    <property type="evidence" value="ECO:0007669"/>
    <property type="project" value="UniProtKB-SubCell"/>
</dbReference>
<feature type="transmembrane region" description="Helical" evidence="9">
    <location>
        <begin position="346"/>
        <end position="366"/>
    </location>
</feature>